<dbReference type="RefSeq" id="WP_153651173.1">
    <property type="nucleotide sequence ID" value="NZ_CP045736.1"/>
</dbReference>
<protein>
    <submittedName>
        <fullName evidence="1">Uncharacterized protein</fullName>
    </submittedName>
</protein>
<dbReference type="KEGG" id="aef:GEV26_00070"/>
<dbReference type="Proteomes" id="UP000392064">
    <property type="component" value="Plasmid p001"/>
</dbReference>
<accession>A0A5Q2MDX5</accession>
<evidence type="ECO:0000313" key="2">
    <source>
        <dbReference type="Proteomes" id="UP000392064"/>
    </source>
</evidence>
<keyword evidence="1" id="KW-0614">Plasmid</keyword>
<proteinExistence type="predicted"/>
<name>A0A5Q2MDX5_9ACTN</name>
<reference evidence="1 2" key="1">
    <citation type="submission" date="2019-11" db="EMBL/GenBank/DDBJ databases">
        <authorList>
            <person name="Li J."/>
        </authorList>
    </citation>
    <scope>NUCLEOTIDE SEQUENCE [LARGE SCALE GENOMIC DNA]</scope>
    <source>
        <strain evidence="1 2">MF47</strain>
        <plasmid evidence="1 2">p001</plasmid>
    </source>
</reference>
<keyword evidence="2" id="KW-1185">Reference proteome</keyword>
<geneLocation type="plasmid" evidence="1 2">
    <name>p001</name>
</geneLocation>
<gene>
    <name evidence="1" type="ORF">GEV26_00070</name>
</gene>
<dbReference type="AlphaFoldDB" id="A0A5Q2MDX5"/>
<sequence>MNPSRRDRWPDFDPVRLVLVQRGYRFEQPWQGLLIDVRRQSSTRWSGLVVYVDERAEGRPVIQRWFDGDVLQPVKVDPNGAGVSRRGA</sequence>
<evidence type="ECO:0000313" key="1">
    <source>
        <dbReference type="EMBL" id="QGG39899.1"/>
    </source>
</evidence>
<organism evidence="1 2">
    <name type="scientific">Aeromicrobium yanjiei</name>
    <dbReference type="NCBI Taxonomy" id="2662028"/>
    <lineage>
        <taxon>Bacteria</taxon>
        <taxon>Bacillati</taxon>
        <taxon>Actinomycetota</taxon>
        <taxon>Actinomycetes</taxon>
        <taxon>Propionibacteriales</taxon>
        <taxon>Nocardioidaceae</taxon>
        <taxon>Aeromicrobium</taxon>
    </lineage>
</organism>
<dbReference type="EMBL" id="CP045736">
    <property type="protein sequence ID" value="QGG39899.1"/>
    <property type="molecule type" value="Genomic_DNA"/>
</dbReference>